<evidence type="ECO:0000313" key="1">
    <source>
        <dbReference type="EMBL" id="NJP14091.1"/>
    </source>
</evidence>
<organism evidence="1 2">
    <name type="scientific">Streptomyces thermoviolaceus subsp. thermoviolaceus</name>
    <dbReference type="NCBI Taxonomy" id="66860"/>
    <lineage>
        <taxon>Bacteria</taxon>
        <taxon>Bacillati</taxon>
        <taxon>Actinomycetota</taxon>
        <taxon>Actinomycetes</taxon>
        <taxon>Kitasatosporales</taxon>
        <taxon>Streptomycetaceae</taxon>
        <taxon>Streptomyces</taxon>
    </lineage>
</organism>
<accession>A0ABX0YS25</accession>
<sequence>MTFTPTEAQFDCTGLVTGSRDGRERALDDLAAAAVDVIHRTGFAVFRIGRLRLGVEESRRLSTALVERIRTALIARGTPAGMRLEIDRPQQTYVPEGFTTRTLLPHHDGQHCSYLTPSLVDAPDWDPAWREFGSSGYTTTPAHKMYQGIFLRDVGEGLSVTTYYDWLGIIDDVLDRRGLHTQDDRPATAARWIGDNLRRAVERRPEHGCAYPSFGAMLGLEEPWWHGLSFHHGEATLTKEERVRYPAAVPLAQRCACGACEGEAARLFCHQVLMATGWTWSQFRRRWEVLAPVEQCDLLFGHNLTMLHGGLAGGPGRVIEPLCLVMDDPAGPDYERWLAASWRRRLPGAP</sequence>
<name>A0ABX0YS25_STRTL</name>
<reference evidence="1 2" key="1">
    <citation type="submission" date="2020-03" db="EMBL/GenBank/DDBJ databases">
        <title>WGS of actinomycetes isolated from Thailand.</title>
        <authorList>
            <person name="Thawai C."/>
        </authorList>
    </citation>
    <scope>NUCLEOTIDE SEQUENCE [LARGE SCALE GENOMIC DNA]</scope>
    <source>
        <strain evidence="1 2">NBRC 13905</strain>
    </source>
</reference>
<protein>
    <submittedName>
        <fullName evidence="1">Uncharacterized protein</fullName>
    </submittedName>
</protein>
<evidence type="ECO:0000313" key="2">
    <source>
        <dbReference type="Proteomes" id="UP000635996"/>
    </source>
</evidence>
<dbReference type="RefSeq" id="WP_168131208.1">
    <property type="nucleotide sequence ID" value="NZ_BMVZ01000007.1"/>
</dbReference>
<proteinExistence type="predicted"/>
<gene>
    <name evidence="1" type="ORF">HCJ95_07250</name>
</gene>
<dbReference type="Proteomes" id="UP000635996">
    <property type="component" value="Unassembled WGS sequence"/>
</dbReference>
<dbReference type="EMBL" id="JAATEL010000005">
    <property type="protein sequence ID" value="NJP14091.1"/>
    <property type="molecule type" value="Genomic_DNA"/>
</dbReference>
<comment type="caution">
    <text evidence="1">The sequence shown here is derived from an EMBL/GenBank/DDBJ whole genome shotgun (WGS) entry which is preliminary data.</text>
</comment>
<keyword evidence="2" id="KW-1185">Reference proteome</keyword>